<dbReference type="EMBL" id="JADOEF010000001">
    <property type="protein sequence ID" value="MBF7808288.1"/>
    <property type="molecule type" value="Genomic_DNA"/>
</dbReference>
<dbReference type="InterPro" id="IPR028976">
    <property type="entry name" value="CheC-like_sf"/>
</dbReference>
<dbReference type="OrthoDB" id="9788100at2"/>
<keyword evidence="1" id="KW-0145">Chemotaxis</keyword>
<evidence type="ECO:0000313" key="8">
    <source>
        <dbReference type="EMBL" id="NSB12178.1"/>
    </source>
</evidence>
<dbReference type="EMBL" id="JABAGD010000008">
    <property type="protein sequence ID" value="NMF04390.1"/>
    <property type="molecule type" value="Genomic_DNA"/>
</dbReference>
<accession>A0A0B5QYI9</accession>
<dbReference type="Gene3D" id="3.40.1550.10">
    <property type="entry name" value="CheC-like"/>
    <property type="match status" value="1"/>
</dbReference>
<protein>
    <submittedName>
        <fullName evidence="9">CheY-P phosphatase CheX</fullName>
        <ecNumber evidence="9">3.-.-.-</ecNumber>
    </submittedName>
    <submittedName>
        <fullName evidence="3">Chemotaxis protein CheX</fullName>
    </submittedName>
</protein>
<dbReference type="STRING" id="1520.LF65_05576"/>
<dbReference type="Proteomes" id="UP000631418">
    <property type="component" value="Unassembled WGS sequence"/>
</dbReference>
<gene>
    <name evidence="9" type="primary">cheX</name>
    <name evidence="8" type="ORF">BCD95_000437</name>
    <name evidence="9" type="ORF">CLBCK_43500</name>
    <name evidence="7" type="ORF">DFH45_002112</name>
    <name evidence="6" type="ORF">HF849_06385</name>
    <name evidence="4" type="ORF">HGI39_12485</name>
    <name evidence="5" type="ORF">IS491_06355</name>
    <name evidence="3" type="ORF">LF65_05576</name>
</gene>
<dbReference type="EC" id="3.-.-.-" evidence="9"/>
<dbReference type="EMBL" id="JABTDW010000001">
    <property type="protein sequence ID" value="NSB12178.1"/>
    <property type="molecule type" value="Genomic_DNA"/>
</dbReference>
<reference evidence="4" key="8">
    <citation type="journal article" date="2022" name="Nat. Biotechnol.">
        <title>Carbon-negative production of acetone and isopropanol by gas fermentation at industrial pilot scale.</title>
        <authorList>
            <person name="Liew F.E."/>
            <person name="Nogle R."/>
            <person name="Abdalla T."/>
            <person name="Rasor B.J."/>
            <person name="Canter C."/>
            <person name="Jensen R.O."/>
            <person name="Wang L."/>
            <person name="Strutz J."/>
            <person name="Chirania P."/>
            <person name="De Tissera S."/>
            <person name="Mueller A.P."/>
            <person name="Ruan Z."/>
            <person name="Gao A."/>
            <person name="Tran L."/>
            <person name="Engle N.L."/>
            <person name="Bromley J.C."/>
            <person name="Daniell J."/>
            <person name="Conrado R."/>
            <person name="Tschaplinski T.J."/>
            <person name="Giannone R.J."/>
            <person name="Hettich R.L."/>
            <person name="Karim A.S."/>
            <person name="Simpson S.D."/>
            <person name="Brown S.D."/>
            <person name="Leang C."/>
            <person name="Jewett M.C."/>
            <person name="Kopke M."/>
        </authorList>
    </citation>
    <scope>NUCLEOTIDE SEQUENCE</scope>
    <source>
        <strain evidence="4">DJ015</strain>
    </source>
</reference>
<dbReference type="InterPro" id="IPR038756">
    <property type="entry name" value="CheX-like"/>
</dbReference>
<dbReference type="Proteomes" id="UP001194098">
    <property type="component" value="Unassembled WGS sequence"/>
</dbReference>
<proteinExistence type="predicted"/>
<reference evidence="5" key="7">
    <citation type="submission" date="2020-11" db="EMBL/GenBank/DDBJ databases">
        <authorList>
            <person name="Thieme N."/>
            <person name="Liebl W."/>
            <person name="Zverlov V."/>
        </authorList>
    </citation>
    <scope>NUCLEOTIDE SEQUENCE</scope>
    <source>
        <strain evidence="5">NT08</strain>
    </source>
</reference>
<sequence length="155" mass="16649">MDVNYINPILNSFASVLPQLGLPDVEKKGISLRGRFIESPGVVIIVGIIGDIKGNVIYGLSLDDAKRIASTMMMGMPVEQFDELAQSAISELTNMLTATVATNFSKEDININISTPTLVHGNFTANASSDKVVCVQMGVGDMNIEVNISMEKNTI</sequence>
<evidence type="ECO:0000259" key="2">
    <source>
        <dbReference type="Pfam" id="PF13690"/>
    </source>
</evidence>
<dbReference type="Proteomes" id="UP000031866">
    <property type="component" value="Chromosome"/>
</dbReference>
<dbReference type="GeneID" id="66347862"/>
<dbReference type="Proteomes" id="UP000821656">
    <property type="component" value="Unassembled WGS sequence"/>
</dbReference>
<evidence type="ECO:0000313" key="12">
    <source>
        <dbReference type="Proteomes" id="UP000587880"/>
    </source>
</evidence>
<dbReference type="AlphaFoldDB" id="A0A0B5QYI9"/>
<reference evidence="9 11" key="3">
    <citation type="submission" date="2016-05" db="EMBL/GenBank/DDBJ databases">
        <title>Microbial solvent formation.</title>
        <authorList>
            <person name="Poehlein A."/>
            <person name="Montoya Solano J.D."/>
            <person name="Flitsch S."/>
            <person name="Krabben P."/>
            <person name="Duerre P."/>
            <person name="Daniel R."/>
        </authorList>
    </citation>
    <scope>NUCLEOTIDE SEQUENCE [LARGE SCALE GENOMIC DNA]</scope>
    <source>
        <strain evidence="9 11">DSM 53</strain>
    </source>
</reference>
<reference evidence="6 12" key="5">
    <citation type="submission" date="2020-04" db="EMBL/GenBank/DDBJ databases">
        <authorList>
            <person name="Hitch T.C.A."/>
            <person name="Wylensek D."/>
            <person name="Clavel T."/>
        </authorList>
    </citation>
    <scope>NUCLEOTIDE SEQUENCE [LARGE SCALE GENOMIC DNA]</scope>
    <source>
        <strain evidence="6 12">WB01_NA02</strain>
    </source>
</reference>
<dbReference type="KEGG" id="cbei:LF65_05576"/>
<evidence type="ECO:0000256" key="1">
    <source>
        <dbReference type="ARBA" id="ARBA00022500"/>
    </source>
</evidence>
<evidence type="ECO:0000313" key="7">
    <source>
        <dbReference type="EMBL" id="NRV09149.1"/>
    </source>
</evidence>
<evidence type="ECO:0000313" key="11">
    <source>
        <dbReference type="Proteomes" id="UP000190973"/>
    </source>
</evidence>
<dbReference type="RefSeq" id="WP_012061108.1">
    <property type="nucleotide sequence ID" value="NZ_BKAK01000011.1"/>
</dbReference>
<dbReference type="CDD" id="cd17906">
    <property type="entry name" value="CheX"/>
    <property type="match status" value="1"/>
</dbReference>
<name>A0A0B5QYI9_CLOBE</name>
<reference evidence="3" key="2">
    <citation type="submission" date="2016-02" db="EMBL/GenBank/DDBJ databases">
        <title>Genome sequence of Clostridium beijerinckii strain 59B.</title>
        <authorList>
            <person name="Little G.T."/>
            <person name="Minton N.P."/>
        </authorList>
    </citation>
    <scope>NUCLEOTIDE SEQUENCE</scope>
    <source>
        <strain evidence="3">NCIMB 14988</strain>
    </source>
</reference>
<evidence type="ECO:0000313" key="6">
    <source>
        <dbReference type="EMBL" id="NMF04390.1"/>
    </source>
</evidence>
<dbReference type="SUPFAM" id="SSF103039">
    <property type="entry name" value="CheC-like"/>
    <property type="match status" value="1"/>
</dbReference>
<keyword evidence="9" id="KW-0378">Hydrolase</keyword>
<evidence type="ECO:0000313" key="9">
    <source>
        <dbReference type="EMBL" id="OOM56400.1"/>
    </source>
</evidence>
<dbReference type="Proteomes" id="UP000822184">
    <property type="component" value="Unassembled WGS sequence"/>
</dbReference>
<dbReference type="PANTHER" id="PTHR39452">
    <property type="entry name" value="CHEY-P PHOSPHATASE CHEX"/>
    <property type="match status" value="1"/>
</dbReference>
<feature type="domain" description="Chemotaxis phosphatase CheX-like" evidence="2">
    <location>
        <begin position="42"/>
        <end position="134"/>
    </location>
</feature>
<dbReference type="EMBL" id="LZZI01000126">
    <property type="protein sequence ID" value="OOM56400.1"/>
    <property type="molecule type" value="Genomic_DNA"/>
</dbReference>
<dbReference type="Proteomes" id="UP000190973">
    <property type="component" value="Unassembled WGS sequence"/>
</dbReference>
<dbReference type="Proteomes" id="UP000587880">
    <property type="component" value="Unassembled WGS sequence"/>
</dbReference>
<evidence type="ECO:0000313" key="4">
    <source>
        <dbReference type="EMBL" id="MBC2475515.1"/>
    </source>
</evidence>
<dbReference type="PANTHER" id="PTHR39452:SF1">
    <property type="entry name" value="CHEY-P PHOSPHATASE CHEX"/>
    <property type="match status" value="1"/>
</dbReference>
<dbReference type="OMA" id="MANMITG"/>
<evidence type="ECO:0000313" key="5">
    <source>
        <dbReference type="EMBL" id="MBF7808288.1"/>
    </source>
</evidence>
<reference evidence="4" key="4">
    <citation type="submission" date="2020-04" db="EMBL/GenBank/DDBJ databases">
        <authorList>
            <person name="Brown S."/>
        </authorList>
    </citation>
    <scope>NUCLEOTIDE SEQUENCE</scope>
    <source>
        <strain evidence="4">DJ015</strain>
    </source>
</reference>
<organism evidence="3 10">
    <name type="scientific">Clostridium beijerinckii</name>
    <name type="common">Clostridium MP</name>
    <dbReference type="NCBI Taxonomy" id="1520"/>
    <lineage>
        <taxon>Bacteria</taxon>
        <taxon>Bacillati</taxon>
        <taxon>Bacillota</taxon>
        <taxon>Clostridia</taxon>
        <taxon>Eubacteriales</taxon>
        <taxon>Clostridiaceae</taxon>
        <taxon>Clostridium</taxon>
    </lineage>
</organism>
<dbReference type="EMBL" id="CP010086">
    <property type="protein sequence ID" value="AJH02084.1"/>
    <property type="molecule type" value="Genomic_DNA"/>
</dbReference>
<dbReference type="GO" id="GO:0016787">
    <property type="term" value="F:hydrolase activity"/>
    <property type="evidence" value="ECO:0007669"/>
    <property type="project" value="UniProtKB-KW"/>
</dbReference>
<evidence type="ECO:0000313" key="10">
    <source>
        <dbReference type="Proteomes" id="UP000031866"/>
    </source>
</evidence>
<dbReference type="GO" id="GO:0006935">
    <property type="term" value="P:chemotaxis"/>
    <property type="evidence" value="ECO:0007669"/>
    <property type="project" value="UniProtKB-KW"/>
</dbReference>
<dbReference type="Pfam" id="PF13690">
    <property type="entry name" value="CheX"/>
    <property type="match status" value="1"/>
</dbReference>
<dbReference type="InterPro" id="IPR028051">
    <property type="entry name" value="CheX-like_dom"/>
</dbReference>
<reference evidence="10" key="1">
    <citation type="submission" date="2014-12" db="EMBL/GenBank/DDBJ databases">
        <title>Genome sequence of Clostridium beijerinckii strain 59B.</title>
        <authorList>
            <person name="Little G.T."/>
            <person name="Minton N.P."/>
        </authorList>
    </citation>
    <scope>NUCLEOTIDE SEQUENCE [LARGE SCALE GENOMIC DNA]</scope>
    <source>
        <strain evidence="10">59B</strain>
    </source>
</reference>
<evidence type="ECO:0000313" key="3">
    <source>
        <dbReference type="EMBL" id="AJH02084.1"/>
    </source>
</evidence>
<dbReference type="EMBL" id="JABSXK010000001">
    <property type="protein sequence ID" value="NRV09149.1"/>
    <property type="molecule type" value="Genomic_DNA"/>
</dbReference>
<reference evidence="7" key="6">
    <citation type="submission" date="2020-05" db="EMBL/GenBank/DDBJ databases">
        <title>Genomic insights into acetone-butanol-ethanol (ABE) fermentation by sequencing solventogenic clostridia strains.</title>
        <authorList>
            <person name="Brown S."/>
        </authorList>
    </citation>
    <scope>NUCLEOTIDE SEQUENCE</scope>
    <source>
        <strain evidence="8">DJ123</strain>
        <strain evidence="7">DJ126</strain>
    </source>
</reference>
<dbReference type="EMBL" id="JABAGV010000028">
    <property type="protein sequence ID" value="MBC2475515.1"/>
    <property type="molecule type" value="Genomic_DNA"/>
</dbReference>